<feature type="transmembrane region" description="Helical" evidence="1">
    <location>
        <begin position="6"/>
        <end position="29"/>
    </location>
</feature>
<evidence type="ECO:0000256" key="1">
    <source>
        <dbReference type="SAM" id="Phobius"/>
    </source>
</evidence>
<dbReference type="EMBL" id="JXTB01000338">
    <property type="protein sequence ID" value="PON45082.1"/>
    <property type="molecule type" value="Genomic_DNA"/>
</dbReference>
<comment type="caution">
    <text evidence="2">The sequence shown here is derived from an EMBL/GenBank/DDBJ whole genome shotgun (WGS) entry which is preliminary data.</text>
</comment>
<organism evidence="2 3">
    <name type="scientific">Parasponia andersonii</name>
    <name type="common">Sponia andersonii</name>
    <dbReference type="NCBI Taxonomy" id="3476"/>
    <lineage>
        <taxon>Eukaryota</taxon>
        <taxon>Viridiplantae</taxon>
        <taxon>Streptophyta</taxon>
        <taxon>Embryophyta</taxon>
        <taxon>Tracheophyta</taxon>
        <taxon>Spermatophyta</taxon>
        <taxon>Magnoliopsida</taxon>
        <taxon>eudicotyledons</taxon>
        <taxon>Gunneridae</taxon>
        <taxon>Pentapetalae</taxon>
        <taxon>rosids</taxon>
        <taxon>fabids</taxon>
        <taxon>Rosales</taxon>
        <taxon>Cannabaceae</taxon>
        <taxon>Parasponia</taxon>
    </lineage>
</organism>
<proteinExistence type="predicted"/>
<keyword evidence="3" id="KW-1185">Reference proteome</keyword>
<reference evidence="3" key="1">
    <citation type="submission" date="2016-06" db="EMBL/GenBank/DDBJ databases">
        <title>Parallel loss of symbiosis genes in relatives of nitrogen-fixing non-legume Parasponia.</title>
        <authorList>
            <person name="Van Velzen R."/>
            <person name="Holmer R."/>
            <person name="Bu F."/>
            <person name="Rutten L."/>
            <person name="Van Zeijl A."/>
            <person name="Liu W."/>
            <person name="Santuari L."/>
            <person name="Cao Q."/>
            <person name="Sharma T."/>
            <person name="Shen D."/>
            <person name="Roswanjaya Y."/>
            <person name="Wardhani T."/>
            <person name="Kalhor M.S."/>
            <person name="Jansen J."/>
            <person name="Van den Hoogen J."/>
            <person name="Gungor B."/>
            <person name="Hartog M."/>
            <person name="Hontelez J."/>
            <person name="Verver J."/>
            <person name="Yang W.-C."/>
            <person name="Schijlen E."/>
            <person name="Repin R."/>
            <person name="Schilthuizen M."/>
            <person name="Schranz E."/>
            <person name="Heidstra R."/>
            <person name="Miyata K."/>
            <person name="Fedorova E."/>
            <person name="Kohlen W."/>
            <person name="Bisseling T."/>
            <person name="Smit S."/>
            <person name="Geurts R."/>
        </authorList>
    </citation>
    <scope>NUCLEOTIDE SEQUENCE [LARGE SCALE GENOMIC DNA]</scope>
    <source>
        <strain evidence="3">cv. WU1-14</strain>
    </source>
</reference>
<dbReference type="OrthoDB" id="10279416at2759"/>
<dbReference type="AlphaFoldDB" id="A0A2P5B8G4"/>
<protein>
    <submittedName>
        <fullName evidence="2">Uncharacterized protein</fullName>
    </submittedName>
</protein>
<gene>
    <name evidence="2" type="ORF">PanWU01x14_262250</name>
</gene>
<evidence type="ECO:0000313" key="2">
    <source>
        <dbReference type="EMBL" id="PON45082.1"/>
    </source>
</evidence>
<keyword evidence="1" id="KW-0812">Transmembrane</keyword>
<keyword evidence="1" id="KW-1133">Transmembrane helix</keyword>
<keyword evidence="1" id="KW-0472">Membrane</keyword>
<dbReference type="Proteomes" id="UP000237105">
    <property type="component" value="Unassembled WGS sequence"/>
</dbReference>
<evidence type="ECO:0000313" key="3">
    <source>
        <dbReference type="Proteomes" id="UP000237105"/>
    </source>
</evidence>
<sequence>MQLQWVGELAFNCSIWSYGLKGVLILYYYRLERAKTGLFGEERPVKLMKLFNDNVSCFDIIGLRKKRELPMSQPMATTKWRRKQRRRGAGCLYFCHENRG</sequence>
<accession>A0A2P5B8G4</accession>
<name>A0A2P5B8G4_PARAD</name>